<dbReference type="Gene3D" id="3.10.590.10">
    <property type="entry name" value="ph1033 like domains"/>
    <property type="match status" value="1"/>
</dbReference>
<dbReference type="PANTHER" id="PTHR14087:SF7">
    <property type="entry name" value="THYMOCYTE NUCLEAR PROTEIN 1"/>
    <property type="match status" value="1"/>
</dbReference>
<comment type="caution">
    <text evidence="5">The sequence shown here is derived from an EMBL/GenBank/DDBJ whole genome shotgun (WGS) entry which is preliminary data.</text>
</comment>
<dbReference type="InterPro" id="IPR052181">
    <property type="entry name" value="5hmC_binding"/>
</dbReference>
<dbReference type="InterPro" id="IPR047197">
    <property type="entry name" value="THYN1-like_EVE"/>
</dbReference>
<reference evidence="5 6" key="1">
    <citation type="submission" date="2024-01" db="EMBL/GenBank/DDBJ databases">
        <authorList>
            <person name="Allen C."/>
            <person name="Tagirdzhanova G."/>
        </authorList>
    </citation>
    <scope>NUCLEOTIDE SEQUENCE [LARGE SCALE GENOMIC DNA]</scope>
    <source>
        <strain evidence="5 6">CBS 119000</strain>
    </source>
</reference>
<evidence type="ECO:0000256" key="2">
    <source>
        <dbReference type="ARBA" id="ARBA00023242"/>
    </source>
</evidence>
<sequence length="312" mass="34123">MPLKRTLDAEAIPLRRSSRTRRQLEPDQDKESQPHAATNFRRIKKADTATGAAKKPTSKETGPRDSGRPAGPTVEASLSTRDPAAAKRTDRIAAAKIGKGEIAVKENEAEELAIKNDVAAEPLAKFSATTVAAAVPEADGASRQYWLLKAEPESRFENGIDVRFSIDDLAACTEPEPWDGIRNYAARNNLRQMKKGDLAFFYHSNTKEPGIVGTMTIVQEHSPDLTAHDPATAYYDPRAAADAAAGKEPKWSVVHVEFRSKFAEPITLRDLKALGGPGQPLDKMQMLKQSRLSVSRVSATEWEHLMAVAKES</sequence>
<dbReference type="Proteomes" id="UP001642502">
    <property type="component" value="Unassembled WGS sequence"/>
</dbReference>
<protein>
    <recommendedName>
        <fullName evidence="4">EVE domain-containing protein</fullName>
    </recommendedName>
</protein>
<dbReference type="EMBL" id="CAWUON010000121">
    <property type="protein sequence ID" value="CAK7273782.1"/>
    <property type="molecule type" value="Genomic_DNA"/>
</dbReference>
<dbReference type="InterPro" id="IPR015947">
    <property type="entry name" value="PUA-like_sf"/>
</dbReference>
<feature type="region of interest" description="Disordered" evidence="3">
    <location>
        <begin position="1"/>
        <end position="87"/>
    </location>
</feature>
<name>A0ABP0E3P9_9PEZI</name>
<proteinExistence type="predicted"/>
<evidence type="ECO:0000313" key="6">
    <source>
        <dbReference type="Proteomes" id="UP001642502"/>
    </source>
</evidence>
<keyword evidence="2" id="KW-0539">Nucleus</keyword>
<feature type="domain" description="EVE" evidence="4">
    <location>
        <begin position="144"/>
        <end position="306"/>
    </location>
</feature>
<evidence type="ECO:0000313" key="5">
    <source>
        <dbReference type="EMBL" id="CAK7273782.1"/>
    </source>
</evidence>
<evidence type="ECO:0000256" key="3">
    <source>
        <dbReference type="SAM" id="MobiDB-lite"/>
    </source>
</evidence>
<feature type="compositionally biased region" description="Basic and acidic residues" evidence="3">
    <location>
        <begin position="22"/>
        <end position="33"/>
    </location>
</feature>
<feature type="compositionally biased region" description="Basic and acidic residues" evidence="3">
    <location>
        <begin position="57"/>
        <end position="67"/>
    </location>
</feature>
<dbReference type="CDD" id="cd21133">
    <property type="entry name" value="EVE"/>
    <property type="match status" value="1"/>
</dbReference>
<accession>A0ABP0E3P9</accession>
<evidence type="ECO:0000259" key="4">
    <source>
        <dbReference type="Pfam" id="PF01878"/>
    </source>
</evidence>
<evidence type="ECO:0000256" key="1">
    <source>
        <dbReference type="ARBA" id="ARBA00004123"/>
    </source>
</evidence>
<dbReference type="Pfam" id="PF01878">
    <property type="entry name" value="EVE"/>
    <property type="match status" value="1"/>
</dbReference>
<keyword evidence="6" id="KW-1185">Reference proteome</keyword>
<comment type="subcellular location">
    <subcellularLocation>
        <location evidence="1">Nucleus</location>
    </subcellularLocation>
</comment>
<organism evidence="5 6">
    <name type="scientific">Sporothrix epigloea</name>
    <dbReference type="NCBI Taxonomy" id="1892477"/>
    <lineage>
        <taxon>Eukaryota</taxon>
        <taxon>Fungi</taxon>
        <taxon>Dikarya</taxon>
        <taxon>Ascomycota</taxon>
        <taxon>Pezizomycotina</taxon>
        <taxon>Sordariomycetes</taxon>
        <taxon>Sordariomycetidae</taxon>
        <taxon>Ophiostomatales</taxon>
        <taxon>Ophiostomataceae</taxon>
        <taxon>Sporothrix</taxon>
    </lineage>
</organism>
<dbReference type="InterPro" id="IPR002740">
    <property type="entry name" value="EVE_domain"/>
</dbReference>
<gene>
    <name evidence="5" type="ORF">SEPCBS119000_005834</name>
</gene>
<dbReference type="PANTHER" id="PTHR14087">
    <property type="entry name" value="THYMOCYTE NUCLEAR PROTEIN 1"/>
    <property type="match status" value="1"/>
</dbReference>
<dbReference type="SUPFAM" id="SSF88697">
    <property type="entry name" value="PUA domain-like"/>
    <property type="match status" value="1"/>
</dbReference>